<keyword evidence="2" id="KW-0812">Transmembrane</keyword>
<protein>
    <submittedName>
        <fullName evidence="3">Uncharacterized protein</fullName>
    </submittedName>
</protein>
<gene>
    <name evidence="3" type="ORF">PHYPSEUDO_002408</name>
</gene>
<dbReference type="AlphaFoldDB" id="A0A8T1VTY1"/>
<feature type="compositionally biased region" description="Basic and acidic residues" evidence="1">
    <location>
        <begin position="9"/>
        <end position="19"/>
    </location>
</feature>
<keyword evidence="4" id="KW-1185">Reference proteome</keyword>
<sequence length="102" mass="10584">MKSSRGHRHVTEHEHRPDGGETGAAAAVVQTFLVFSSVVVLPFFIGPRRGLSRARQLLSAHGQLGVSQLPGAAAGHLCNHGPVDGGHVDGAAGDVYGCPERV</sequence>
<reference evidence="3" key="1">
    <citation type="submission" date="2021-02" db="EMBL/GenBank/DDBJ databases">
        <authorList>
            <person name="Palmer J.M."/>
        </authorList>
    </citation>
    <scope>NUCLEOTIDE SEQUENCE</scope>
    <source>
        <strain evidence="3">SCRP734</strain>
    </source>
</reference>
<accession>A0A8T1VTY1</accession>
<dbReference type="Proteomes" id="UP000694044">
    <property type="component" value="Unassembled WGS sequence"/>
</dbReference>
<evidence type="ECO:0000256" key="1">
    <source>
        <dbReference type="SAM" id="MobiDB-lite"/>
    </source>
</evidence>
<keyword evidence="2" id="KW-0472">Membrane</keyword>
<dbReference type="EMBL" id="JAGDFM010000142">
    <property type="protein sequence ID" value="KAG7384661.1"/>
    <property type="molecule type" value="Genomic_DNA"/>
</dbReference>
<comment type="caution">
    <text evidence="3">The sequence shown here is derived from an EMBL/GenBank/DDBJ whole genome shotgun (WGS) entry which is preliminary data.</text>
</comment>
<evidence type="ECO:0000313" key="3">
    <source>
        <dbReference type="EMBL" id="KAG7384661.1"/>
    </source>
</evidence>
<feature type="transmembrane region" description="Helical" evidence="2">
    <location>
        <begin position="24"/>
        <end position="45"/>
    </location>
</feature>
<feature type="region of interest" description="Disordered" evidence="1">
    <location>
        <begin position="1"/>
        <end position="22"/>
    </location>
</feature>
<keyword evidence="2" id="KW-1133">Transmembrane helix</keyword>
<evidence type="ECO:0000313" key="4">
    <source>
        <dbReference type="Proteomes" id="UP000694044"/>
    </source>
</evidence>
<organism evidence="3 4">
    <name type="scientific">Phytophthora pseudosyringae</name>
    <dbReference type="NCBI Taxonomy" id="221518"/>
    <lineage>
        <taxon>Eukaryota</taxon>
        <taxon>Sar</taxon>
        <taxon>Stramenopiles</taxon>
        <taxon>Oomycota</taxon>
        <taxon>Peronosporomycetes</taxon>
        <taxon>Peronosporales</taxon>
        <taxon>Peronosporaceae</taxon>
        <taxon>Phytophthora</taxon>
    </lineage>
</organism>
<evidence type="ECO:0000256" key="2">
    <source>
        <dbReference type="SAM" id="Phobius"/>
    </source>
</evidence>
<name>A0A8T1VTY1_9STRA</name>
<proteinExistence type="predicted"/>